<organism evidence="2">
    <name type="scientific">Candidatus Thiothrix putei</name>
    <dbReference type="NCBI Taxonomy" id="3080811"/>
    <lineage>
        <taxon>Bacteria</taxon>
        <taxon>Pseudomonadati</taxon>
        <taxon>Pseudomonadota</taxon>
        <taxon>Gammaproteobacteria</taxon>
        <taxon>Thiotrichales</taxon>
        <taxon>Thiotrichaceae</taxon>
        <taxon>Thiothrix</taxon>
    </lineage>
</organism>
<feature type="region of interest" description="Disordered" evidence="1">
    <location>
        <begin position="1"/>
        <end position="20"/>
    </location>
</feature>
<dbReference type="AlphaFoldDB" id="A0AA95HCE7"/>
<reference evidence="2" key="2">
    <citation type="submission" date="2023-04" db="EMBL/GenBank/DDBJ databases">
        <authorList>
            <person name="Beletskiy A.V."/>
            <person name="Mardanov A.V."/>
            <person name="Ravin N.V."/>
        </authorList>
    </citation>
    <scope>NUCLEOTIDE SEQUENCE</scope>
    <source>
        <strain evidence="2">GKL-02</strain>
    </source>
</reference>
<name>A0AA95HCE7_9GAMM</name>
<accession>A0AA95HCE7</accession>
<evidence type="ECO:0000313" key="2">
    <source>
        <dbReference type="EMBL" id="WGZ94842.1"/>
    </source>
</evidence>
<dbReference type="KEGG" id="tput:QJT81_02310"/>
<feature type="compositionally biased region" description="Polar residues" evidence="1">
    <location>
        <begin position="7"/>
        <end position="16"/>
    </location>
</feature>
<sequence>MLDMSNPIANPSKNMPNPTPVKVTHAGIRGNLVGAILQSPKTMVRANPDTPMALSIIENFPIWQSIAKDYSVKG</sequence>
<proteinExistence type="predicted"/>
<protein>
    <submittedName>
        <fullName evidence="2">Uncharacterized protein</fullName>
    </submittedName>
</protein>
<reference evidence="2" key="1">
    <citation type="journal article" date="2023" name="Int. J. Mol. Sci.">
        <title>Metagenomics Revealed a New Genus 'Candidatus Thiocaldithrix dubininis' gen. nov., sp. nov. and a New Species 'Candidatus Thiothrix putei' sp. nov. in the Family Thiotrichaceae, Some Members of Which Have Traits of Both Na+- and H+-Motive Energetics.</title>
        <authorList>
            <person name="Ravin N.V."/>
            <person name="Muntyan M.S."/>
            <person name="Smolyakov D.D."/>
            <person name="Rudenko T.S."/>
            <person name="Beletsky A.V."/>
            <person name="Mardanov A.V."/>
            <person name="Grabovich M.Y."/>
        </authorList>
    </citation>
    <scope>NUCLEOTIDE SEQUENCE</scope>
    <source>
        <strain evidence="2">GKL-02</strain>
    </source>
</reference>
<evidence type="ECO:0000256" key="1">
    <source>
        <dbReference type="SAM" id="MobiDB-lite"/>
    </source>
</evidence>
<gene>
    <name evidence="2" type="ORF">QJT81_02310</name>
</gene>
<dbReference type="EMBL" id="CP124756">
    <property type="protein sequence ID" value="WGZ94842.1"/>
    <property type="molecule type" value="Genomic_DNA"/>
</dbReference>
<dbReference type="Proteomes" id="UP001301326">
    <property type="component" value="Chromosome"/>
</dbReference>